<evidence type="ECO:0000256" key="6">
    <source>
        <dbReference type="ARBA" id="ARBA00022918"/>
    </source>
</evidence>
<keyword evidence="6 9" id="KW-0695">RNA-directed DNA polymerase</keyword>
<keyword evidence="10" id="KW-1185">Reference proteome</keyword>
<organism evidence="9 10">
    <name type="scientific">Tanacetum coccineum</name>
    <dbReference type="NCBI Taxonomy" id="301880"/>
    <lineage>
        <taxon>Eukaryota</taxon>
        <taxon>Viridiplantae</taxon>
        <taxon>Streptophyta</taxon>
        <taxon>Embryophyta</taxon>
        <taxon>Tracheophyta</taxon>
        <taxon>Spermatophyta</taxon>
        <taxon>Magnoliopsida</taxon>
        <taxon>eudicotyledons</taxon>
        <taxon>Gunneridae</taxon>
        <taxon>Pentapetalae</taxon>
        <taxon>asterids</taxon>
        <taxon>campanulids</taxon>
        <taxon>Asterales</taxon>
        <taxon>Asteraceae</taxon>
        <taxon>Asteroideae</taxon>
        <taxon>Anthemideae</taxon>
        <taxon>Anthemidinae</taxon>
        <taxon>Tanacetum</taxon>
    </lineage>
</organism>
<dbReference type="InterPro" id="IPR041588">
    <property type="entry name" value="Integrase_H2C2"/>
</dbReference>
<evidence type="ECO:0000256" key="5">
    <source>
        <dbReference type="ARBA" id="ARBA00022801"/>
    </source>
</evidence>
<keyword evidence="5" id="KW-0378">Hydrolase</keyword>
<evidence type="ECO:0000256" key="1">
    <source>
        <dbReference type="ARBA" id="ARBA00022679"/>
    </source>
</evidence>
<sequence>MLVWGKLIQKLRQKGVYEESFLRHAAWIGGKLIQFMHTTMVPVQVKTMKIQAGVQVSRPGGLRRHLQLWKTLFVLYLYMIGTLWPYRLDSVEMKDCWINAGLSDIRLYKTSSHTLGSSEGAENFIVYCDASHKGLGVVLMQNEKVIAYALRQLKIREKNYTTHDLELGAVVFALKIWRHYLYGTKCTVFTDQIFLRHILDQKELNMRQRCGLELLSDYDCEIRYHPGKANVVADALSRKERIKPLRVRALVMTIGLDLPKQILEAQTEARKPENLGAEDVGGMLIENLRESDNPRKEKLEPRADGTLCLNNRSWLSCYGDLRTLIMHESHKSKYSVHPGSDKMYQDMKKLYWWPNMKADIATYVSKCLTCLKVKAEHQKPSGLLVQPEIPQ</sequence>
<evidence type="ECO:0000313" key="10">
    <source>
        <dbReference type="Proteomes" id="UP001151760"/>
    </source>
</evidence>
<dbReference type="SUPFAM" id="SSF56672">
    <property type="entry name" value="DNA/RNA polymerases"/>
    <property type="match status" value="1"/>
</dbReference>
<evidence type="ECO:0000313" key="9">
    <source>
        <dbReference type="EMBL" id="GJT58623.1"/>
    </source>
</evidence>
<dbReference type="EMBL" id="BQNB010017035">
    <property type="protein sequence ID" value="GJT58623.1"/>
    <property type="molecule type" value="Genomic_DNA"/>
</dbReference>
<gene>
    <name evidence="9" type="ORF">Tco_1002156</name>
</gene>
<evidence type="ECO:0000256" key="3">
    <source>
        <dbReference type="ARBA" id="ARBA00022722"/>
    </source>
</evidence>
<evidence type="ECO:0000259" key="7">
    <source>
        <dbReference type="Pfam" id="PF17917"/>
    </source>
</evidence>
<dbReference type="InterPro" id="IPR050951">
    <property type="entry name" value="Retrovirus_Pol_polyprotein"/>
</dbReference>
<evidence type="ECO:0000256" key="2">
    <source>
        <dbReference type="ARBA" id="ARBA00022695"/>
    </source>
</evidence>
<comment type="caution">
    <text evidence="9">The sequence shown here is derived from an EMBL/GenBank/DDBJ whole genome shotgun (WGS) entry which is preliminary data.</text>
</comment>
<dbReference type="PANTHER" id="PTHR37984:SF5">
    <property type="entry name" value="PROTEIN NYNRIN-LIKE"/>
    <property type="match status" value="1"/>
</dbReference>
<dbReference type="InterPro" id="IPR043502">
    <property type="entry name" value="DNA/RNA_pol_sf"/>
</dbReference>
<name>A0ABQ5F6Y3_9ASTR</name>
<dbReference type="Gene3D" id="1.10.340.70">
    <property type="match status" value="1"/>
</dbReference>
<evidence type="ECO:0000256" key="4">
    <source>
        <dbReference type="ARBA" id="ARBA00022759"/>
    </source>
</evidence>
<dbReference type="Gene3D" id="3.10.20.370">
    <property type="match status" value="1"/>
</dbReference>
<feature type="domain" description="Integrase zinc-binding" evidence="8">
    <location>
        <begin position="320"/>
        <end position="375"/>
    </location>
</feature>
<proteinExistence type="predicted"/>
<dbReference type="Pfam" id="PF17917">
    <property type="entry name" value="RT_RNaseH"/>
    <property type="match status" value="1"/>
</dbReference>
<keyword evidence="1" id="KW-0808">Transferase</keyword>
<dbReference type="PANTHER" id="PTHR37984">
    <property type="entry name" value="PROTEIN CBG26694"/>
    <property type="match status" value="1"/>
</dbReference>
<feature type="domain" description="Reverse transcriptase RNase H-like" evidence="7">
    <location>
        <begin position="122"/>
        <end position="218"/>
    </location>
</feature>
<keyword evidence="4" id="KW-0255">Endonuclease</keyword>
<reference evidence="9" key="2">
    <citation type="submission" date="2022-01" db="EMBL/GenBank/DDBJ databases">
        <authorList>
            <person name="Yamashiro T."/>
            <person name="Shiraishi A."/>
            <person name="Satake H."/>
            <person name="Nakayama K."/>
        </authorList>
    </citation>
    <scope>NUCLEOTIDE SEQUENCE</scope>
</reference>
<dbReference type="Proteomes" id="UP001151760">
    <property type="component" value="Unassembled WGS sequence"/>
</dbReference>
<reference evidence="9" key="1">
    <citation type="journal article" date="2022" name="Int. J. Mol. Sci.">
        <title>Draft Genome of Tanacetum Coccineum: Genomic Comparison of Closely Related Tanacetum-Family Plants.</title>
        <authorList>
            <person name="Yamashiro T."/>
            <person name="Shiraishi A."/>
            <person name="Nakayama K."/>
            <person name="Satake H."/>
        </authorList>
    </citation>
    <scope>NUCLEOTIDE SEQUENCE</scope>
</reference>
<dbReference type="GO" id="GO:0003964">
    <property type="term" value="F:RNA-directed DNA polymerase activity"/>
    <property type="evidence" value="ECO:0007669"/>
    <property type="project" value="UniProtKB-KW"/>
</dbReference>
<keyword evidence="2" id="KW-0548">Nucleotidyltransferase</keyword>
<keyword evidence="3" id="KW-0540">Nuclease</keyword>
<evidence type="ECO:0000259" key="8">
    <source>
        <dbReference type="Pfam" id="PF17921"/>
    </source>
</evidence>
<dbReference type="CDD" id="cd09274">
    <property type="entry name" value="RNase_HI_RT_Ty3"/>
    <property type="match status" value="1"/>
</dbReference>
<protein>
    <submittedName>
        <fullName evidence="9">Reverse transcriptase domain-containing protein</fullName>
    </submittedName>
</protein>
<dbReference type="InterPro" id="IPR041373">
    <property type="entry name" value="RT_RNaseH"/>
</dbReference>
<accession>A0ABQ5F6Y3</accession>
<dbReference type="Pfam" id="PF17921">
    <property type="entry name" value="Integrase_H2C2"/>
    <property type="match status" value="1"/>
</dbReference>